<dbReference type="InterPro" id="IPR036291">
    <property type="entry name" value="NAD(P)-bd_dom_sf"/>
</dbReference>
<sequence>MIKVAMIGAGSVVFCRNLTGDVLSYPEFRGATFSYMDVDPD</sequence>
<dbReference type="InterPro" id="IPR001088">
    <property type="entry name" value="Glyco_hydro_4"/>
</dbReference>
<dbReference type="AlphaFoldDB" id="A0A6J4MY72"/>
<organism evidence="2">
    <name type="scientific">uncultured Phycisphaerae bacterium</name>
    <dbReference type="NCBI Taxonomy" id="904963"/>
    <lineage>
        <taxon>Bacteria</taxon>
        <taxon>Pseudomonadati</taxon>
        <taxon>Planctomycetota</taxon>
        <taxon>Phycisphaerae</taxon>
        <taxon>environmental samples</taxon>
    </lineage>
</organism>
<name>A0A6J4MY72_9BACT</name>
<dbReference type="GO" id="GO:0004553">
    <property type="term" value="F:hydrolase activity, hydrolyzing O-glycosyl compounds"/>
    <property type="evidence" value="ECO:0007669"/>
    <property type="project" value="InterPro"/>
</dbReference>
<reference evidence="2" key="1">
    <citation type="submission" date="2020-02" db="EMBL/GenBank/DDBJ databases">
        <authorList>
            <person name="Meier V. D."/>
        </authorList>
    </citation>
    <scope>NUCLEOTIDE SEQUENCE</scope>
    <source>
        <strain evidence="2">AVDCRST_MAG64</strain>
    </source>
</reference>
<evidence type="ECO:0000256" key="1">
    <source>
        <dbReference type="ARBA" id="ARBA00023027"/>
    </source>
</evidence>
<proteinExistence type="predicted"/>
<feature type="non-terminal residue" evidence="2">
    <location>
        <position position="41"/>
    </location>
</feature>
<dbReference type="Pfam" id="PF02056">
    <property type="entry name" value="Glyco_hydro_4"/>
    <property type="match status" value="1"/>
</dbReference>
<evidence type="ECO:0000313" key="2">
    <source>
        <dbReference type="EMBL" id="CAA9372208.1"/>
    </source>
</evidence>
<keyword evidence="1" id="KW-0520">NAD</keyword>
<dbReference type="EMBL" id="CADCUQ010000007">
    <property type="protein sequence ID" value="CAA9372208.1"/>
    <property type="molecule type" value="Genomic_DNA"/>
</dbReference>
<dbReference type="SUPFAM" id="SSF51735">
    <property type="entry name" value="NAD(P)-binding Rossmann-fold domains"/>
    <property type="match status" value="1"/>
</dbReference>
<dbReference type="Gene3D" id="3.40.50.720">
    <property type="entry name" value="NAD(P)-binding Rossmann-like Domain"/>
    <property type="match status" value="1"/>
</dbReference>
<gene>
    <name evidence="2" type="ORF">AVDCRST_MAG64-17</name>
</gene>
<dbReference type="GO" id="GO:0005975">
    <property type="term" value="P:carbohydrate metabolic process"/>
    <property type="evidence" value="ECO:0007669"/>
    <property type="project" value="InterPro"/>
</dbReference>
<protein>
    <recommendedName>
        <fullName evidence="3">Alpha-galactosidase</fullName>
    </recommendedName>
</protein>
<accession>A0A6J4MY72</accession>
<evidence type="ECO:0008006" key="3">
    <source>
        <dbReference type="Google" id="ProtNLM"/>
    </source>
</evidence>